<dbReference type="Gene3D" id="1.20.1250.20">
    <property type="entry name" value="MFS general substrate transporter like domains"/>
    <property type="match status" value="2"/>
</dbReference>
<dbReference type="PROSITE" id="PS50850">
    <property type="entry name" value="MFS"/>
    <property type="match status" value="1"/>
</dbReference>
<feature type="transmembrane region" description="Helical" evidence="5">
    <location>
        <begin position="361"/>
        <end position="381"/>
    </location>
</feature>
<dbReference type="EMBL" id="JAATEM010000028">
    <property type="protein sequence ID" value="NJP52689.1"/>
    <property type="molecule type" value="Genomic_DNA"/>
</dbReference>
<proteinExistence type="predicted"/>
<feature type="transmembrane region" description="Helical" evidence="5">
    <location>
        <begin position="298"/>
        <end position="322"/>
    </location>
</feature>
<feature type="transmembrane region" description="Helical" evidence="5">
    <location>
        <begin position="87"/>
        <end position="111"/>
    </location>
</feature>
<dbReference type="SUPFAM" id="SSF103473">
    <property type="entry name" value="MFS general substrate transporter"/>
    <property type="match status" value="1"/>
</dbReference>
<comment type="caution">
    <text evidence="7">The sequence shown here is derived from an EMBL/GenBank/DDBJ whole genome shotgun (WGS) entry which is preliminary data.</text>
</comment>
<accession>A0ABX1ADE8</accession>
<organism evidence="7 8">
    <name type="scientific">Streptomyces composti</name>
    <dbReference type="NCBI Taxonomy" id="2720025"/>
    <lineage>
        <taxon>Bacteria</taxon>
        <taxon>Bacillati</taxon>
        <taxon>Actinomycetota</taxon>
        <taxon>Actinomycetes</taxon>
        <taxon>Kitasatosporales</taxon>
        <taxon>Streptomycetaceae</taxon>
        <taxon>Streptomyces</taxon>
    </lineage>
</organism>
<keyword evidence="3 5" id="KW-1133">Transmembrane helix</keyword>
<dbReference type="RefSeq" id="WP_167997534.1">
    <property type="nucleotide sequence ID" value="NZ_JAATEM010000028.1"/>
</dbReference>
<evidence type="ECO:0000256" key="2">
    <source>
        <dbReference type="ARBA" id="ARBA00022692"/>
    </source>
</evidence>
<sequence length="391" mass="39496">MTACQFLFYMGVSVDLTLTAMAGLSLAPTVALATLPLSAMTVVAMVSNFAAGMLSTRFGHRKVLAAGAVLATVGGLMSMWAMEVRSFALLCAGTAVVGTYKATGGYFRYLAADRARPGRRERAVSTVLCGGVAAAILGPIAATACSDLLPAKYAGAYLLVSVLAAGVVPLVALVRSDRPAPGKETAAAPPAAKAVVPVPVRTAAHTSAFRIGLGALTVAGFVMTLLMAAGPLGSAHAGHSAADSALIIQWHMVGMFAPSLFSGRLNTRLGPRPTAILGGLILGVGALAGAAGTGMSSFVISLALIGVGWNILYVAGSAFVVRCYPPGAGGRIQAVVEGSTGIFATVASLSSAPLFTSLGWQTLNVLAALPPLALSLFLWVAPRPLDSSQET</sequence>
<reference evidence="7 8" key="1">
    <citation type="submission" date="2020-03" db="EMBL/GenBank/DDBJ databases">
        <title>WGS of actinomycetes isolated from Thailand.</title>
        <authorList>
            <person name="Thawai C."/>
        </authorList>
    </citation>
    <scope>NUCLEOTIDE SEQUENCE [LARGE SCALE GENOMIC DNA]</scope>
    <source>
        <strain evidence="7 8">SBST2-5</strain>
    </source>
</reference>
<dbReference type="InterPro" id="IPR011701">
    <property type="entry name" value="MFS"/>
</dbReference>
<keyword evidence="8" id="KW-1185">Reference proteome</keyword>
<evidence type="ECO:0000256" key="3">
    <source>
        <dbReference type="ARBA" id="ARBA00022989"/>
    </source>
</evidence>
<evidence type="ECO:0000313" key="7">
    <source>
        <dbReference type="EMBL" id="NJP52689.1"/>
    </source>
</evidence>
<dbReference type="Proteomes" id="UP000730591">
    <property type="component" value="Unassembled WGS sequence"/>
</dbReference>
<keyword evidence="2 5" id="KW-0812">Transmembrane</keyword>
<gene>
    <name evidence="7" type="ORF">HCJ93_22135</name>
</gene>
<protein>
    <submittedName>
        <fullName evidence="7">MFS transporter</fullName>
    </submittedName>
</protein>
<feature type="transmembrane region" description="Helical" evidence="5">
    <location>
        <begin position="154"/>
        <end position="174"/>
    </location>
</feature>
<comment type="subcellular location">
    <subcellularLocation>
        <location evidence="1">Cell membrane</location>
        <topology evidence="1">Multi-pass membrane protein</topology>
    </subcellularLocation>
</comment>
<evidence type="ECO:0000259" key="6">
    <source>
        <dbReference type="PROSITE" id="PS50850"/>
    </source>
</evidence>
<evidence type="ECO:0000313" key="8">
    <source>
        <dbReference type="Proteomes" id="UP000730591"/>
    </source>
</evidence>
<dbReference type="PANTHER" id="PTHR23534">
    <property type="entry name" value="MFS PERMEASE"/>
    <property type="match status" value="1"/>
</dbReference>
<feature type="transmembrane region" description="Helical" evidence="5">
    <location>
        <begin position="7"/>
        <end position="27"/>
    </location>
</feature>
<feature type="domain" description="Major facilitator superfamily (MFS) profile" evidence="6">
    <location>
        <begin position="208"/>
        <end position="391"/>
    </location>
</feature>
<evidence type="ECO:0000256" key="4">
    <source>
        <dbReference type="ARBA" id="ARBA00023136"/>
    </source>
</evidence>
<dbReference type="PANTHER" id="PTHR23534:SF1">
    <property type="entry name" value="MAJOR FACILITATOR SUPERFAMILY PROTEIN"/>
    <property type="match status" value="1"/>
</dbReference>
<dbReference type="InterPro" id="IPR020846">
    <property type="entry name" value="MFS_dom"/>
</dbReference>
<dbReference type="Pfam" id="PF07690">
    <property type="entry name" value="MFS_1"/>
    <property type="match status" value="1"/>
</dbReference>
<evidence type="ECO:0000256" key="5">
    <source>
        <dbReference type="SAM" id="Phobius"/>
    </source>
</evidence>
<name>A0ABX1ADE8_9ACTN</name>
<keyword evidence="4 5" id="KW-0472">Membrane</keyword>
<evidence type="ECO:0000256" key="1">
    <source>
        <dbReference type="ARBA" id="ARBA00004651"/>
    </source>
</evidence>
<feature type="transmembrane region" description="Helical" evidence="5">
    <location>
        <begin position="274"/>
        <end position="292"/>
    </location>
</feature>
<feature type="transmembrane region" description="Helical" evidence="5">
    <location>
        <begin position="334"/>
        <end position="355"/>
    </location>
</feature>
<feature type="transmembrane region" description="Helical" evidence="5">
    <location>
        <begin position="123"/>
        <end position="142"/>
    </location>
</feature>
<dbReference type="InterPro" id="IPR036259">
    <property type="entry name" value="MFS_trans_sf"/>
</dbReference>
<feature type="transmembrane region" description="Helical" evidence="5">
    <location>
        <begin position="33"/>
        <end position="51"/>
    </location>
</feature>
<feature type="transmembrane region" description="Helical" evidence="5">
    <location>
        <begin position="244"/>
        <end position="262"/>
    </location>
</feature>
<feature type="transmembrane region" description="Helical" evidence="5">
    <location>
        <begin position="63"/>
        <end position="81"/>
    </location>
</feature>
<feature type="transmembrane region" description="Helical" evidence="5">
    <location>
        <begin position="211"/>
        <end position="232"/>
    </location>
</feature>